<protein>
    <submittedName>
        <fullName evidence="1">Protein of uncharacterized function (DUF2622)</fullName>
    </submittedName>
</protein>
<reference evidence="1 2" key="1">
    <citation type="submission" date="2018-06" db="EMBL/GenBank/DDBJ databases">
        <authorList>
            <consortium name="Pathogen Informatics"/>
            <person name="Doyle S."/>
        </authorList>
    </citation>
    <scope>NUCLEOTIDE SEQUENCE [LARGE SCALE GENOMIC DNA]</scope>
    <source>
        <strain evidence="1 2">NCTC12120</strain>
    </source>
</reference>
<dbReference type="Gene3D" id="3.30.70.2360">
    <property type="match status" value="1"/>
</dbReference>
<dbReference type="Proteomes" id="UP000251197">
    <property type="component" value="Unassembled WGS sequence"/>
</dbReference>
<sequence>MSDVERYVITVQFEEQSLTDINELNNQLTRGGFSLTLTDDQGKIHELGPGSFGLISPLDEQEVEALAQRAGNSGVGNGACRRRYPLGSLAETKVSSGRGCASARVFARQTAISY</sequence>
<dbReference type="AlphaFoldDB" id="A0A2X3L2Q3"/>
<dbReference type="Pfam" id="PF11080">
    <property type="entry name" value="GhoS"/>
    <property type="match status" value="1"/>
</dbReference>
<dbReference type="EMBL" id="UAVU01000010">
    <property type="protein sequence ID" value="SQC92979.1"/>
    <property type="molecule type" value="Genomic_DNA"/>
</dbReference>
<organism evidence="1 2">
    <name type="scientific">Cedecea neteri</name>
    <dbReference type="NCBI Taxonomy" id="158822"/>
    <lineage>
        <taxon>Bacteria</taxon>
        <taxon>Pseudomonadati</taxon>
        <taxon>Pseudomonadota</taxon>
        <taxon>Gammaproteobacteria</taxon>
        <taxon>Enterobacterales</taxon>
        <taxon>Enterobacteriaceae</taxon>
        <taxon>Cedecea</taxon>
    </lineage>
</organism>
<evidence type="ECO:0000313" key="1">
    <source>
        <dbReference type="EMBL" id="SQC92979.1"/>
    </source>
</evidence>
<accession>A0A2X3L2Q3</accession>
<dbReference type="InterPro" id="IPR022597">
    <property type="entry name" value="GhoS"/>
</dbReference>
<evidence type="ECO:0000313" key="2">
    <source>
        <dbReference type="Proteomes" id="UP000251197"/>
    </source>
</evidence>
<name>A0A2X3L2Q3_9ENTR</name>
<dbReference type="STRING" id="158822.LH23_14605"/>
<dbReference type="GO" id="GO:0004521">
    <property type="term" value="F:RNA endonuclease activity"/>
    <property type="evidence" value="ECO:0007669"/>
    <property type="project" value="InterPro"/>
</dbReference>
<proteinExistence type="predicted"/>
<dbReference type="InterPro" id="IPR038241">
    <property type="entry name" value="GhoS_sf"/>
</dbReference>
<gene>
    <name evidence="1" type="ORF">NCTC12120_06087</name>
</gene>